<dbReference type="Proteomes" id="UP000596035">
    <property type="component" value="Chromosome"/>
</dbReference>
<proteinExistence type="predicted"/>
<dbReference type="RefSeq" id="WP_066534266.1">
    <property type="nucleotide sequence ID" value="NZ_CP021422.1"/>
</dbReference>
<keyword evidence="3" id="KW-1185">Reference proteome</keyword>
<evidence type="ECO:0000313" key="2">
    <source>
        <dbReference type="EMBL" id="QQR29593.1"/>
    </source>
</evidence>
<reference evidence="2 4" key="3">
    <citation type="submission" date="2020-11" db="EMBL/GenBank/DDBJ databases">
        <title>Closed and high quality bacterial genomes of the OMM12 community.</title>
        <authorList>
            <person name="Marbouty M."/>
            <person name="Lamy-Besnier Q."/>
            <person name="Debarbieux L."/>
            <person name="Koszul R."/>
        </authorList>
    </citation>
    <scope>NUCLEOTIDE SEQUENCE [LARGE SCALE GENOMIC DNA]</scope>
    <source>
        <strain evidence="2 4">KB18</strain>
    </source>
</reference>
<gene>
    <name evidence="1" type="ORF">ADH66_06285</name>
    <name evidence="2" type="ORF">I5Q82_16385</name>
</gene>
<sequence length="160" mass="18781">MHITELQTPYIGRKIIVYGSGKNANRPVPHWREVQQVSGPLYKGREAVNKYGELKCDLYLLYDEVPVGLRYIKNQHIDDRVTTEYLLGLLQSENLASLSGYLDNLREDMENSRWVGLADIEFVKQFDEPLAQKLALHRQNRLELWEQARRRNEKEGQVKR</sequence>
<evidence type="ECO:0000313" key="1">
    <source>
        <dbReference type="EMBL" id="ASB40301.1"/>
    </source>
</evidence>
<accession>A0A1Z2XPH1</accession>
<protein>
    <recommendedName>
        <fullName evidence="5">TnpV protein</fullName>
    </recommendedName>
</protein>
<dbReference type="EMBL" id="CP021422">
    <property type="protein sequence ID" value="ASB40301.1"/>
    <property type="molecule type" value="Genomic_DNA"/>
</dbReference>
<reference evidence="3" key="2">
    <citation type="submission" date="2017-05" db="EMBL/GenBank/DDBJ databases">
        <title>Improved OligoMM genomes.</title>
        <authorList>
            <person name="Garzetti D."/>
        </authorList>
    </citation>
    <scope>NUCLEOTIDE SEQUENCE [LARGE SCALE GENOMIC DNA]</scope>
    <source>
        <strain evidence="3">KB18</strain>
    </source>
</reference>
<dbReference type="AlphaFoldDB" id="A0A1Z2XPH1"/>
<evidence type="ECO:0008006" key="5">
    <source>
        <dbReference type="Google" id="ProtNLM"/>
    </source>
</evidence>
<name>A0A1Z2XPH1_9FIRM</name>
<reference evidence="1" key="1">
    <citation type="journal article" date="2017" name="Genome Announc.">
        <title>High-Quality Whole-Genome Sequences of the Oligo-Mouse-Microbiota Bacterial Community.</title>
        <authorList>
            <person name="Garzetti D."/>
            <person name="Brugiroux S."/>
            <person name="Bunk B."/>
            <person name="Pukall R."/>
            <person name="McCoy K.D."/>
            <person name="Macpherson A.J."/>
            <person name="Stecher B."/>
        </authorList>
    </citation>
    <scope>NUCLEOTIDE SEQUENCE</scope>
    <source>
        <strain evidence="1">KB18</strain>
    </source>
</reference>
<dbReference type="KEGG" id="amur:ADH66_06285"/>
<dbReference type="EMBL" id="CP065321">
    <property type="protein sequence ID" value="QQR29593.1"/>
    <property type="molecule type" value="Genomic_DNA"/>
</dbReference>
<evidence type="ECO:0000313" key="3">
    <source>
        <dbReference type="Proteomes" id="UP000196710"/>
    </source>
</evidence>
<dbReference type="Proteomes" id="UP000196710">
    <property type="component" value="Chromosome"/>
</dbReference>
<organism evidence="2 4">
    <name type="scientific">Acutalibacter muris</name>
    <dbReference type="NCBI Taxonomy" id="1796620"/>
    <lineage>
        <taxon>Bacteria</taxon>
        <taxon>Bacillati</taxon>
        <taxon>Bacillota</taxon>
        <taxon>Clostridia</taxon>
        <taxon>Eubacteriales</taxon>
        <taxon>Acutalibacteraceae</taxon>
        <taxon>Acutalibacter</taxon>
    </lineage>
</organism>
<evidence type="ECO:0000313" key="4">
    <source>
        <dbReference type="Proteomes" id="UP000596035"/>
    </source>
</evidence>